<gene>
    <name evidence="2" type="ORF">CLUG_02314</name>
</gene>
<accession>C4Y3U2</accession>
<dbReference type="STRING" id="306902.C4Y3U2"/>
<proteinExistence type="predicted"/>
<evidence type="ECO:0000313" key="3">
    <source>
        <dbReference type="Proteomes" id="UP000007703"/>
    </source>
</evidence>
<dbReference type="InParanoid" id="C4Y3U2"/>
<evidence type="ECO:0000313" key="2">
    <source>
        <dbReference type="EMBL" id="EEQ38188.1"/>
    </source>
</evidence>
<dbReference type="EMBL" id="CH408078">
    <property type="protein sequence ID" value="EEQ38188.1"/>
    <property type="molecule type" value="Genomic_DNA"/>
</dbReference>
<reference evidence="2 3" key="1">
    <citation type="journal article" date="2009" name="Nature">
        <title>Evolution of pathogenicity and sexual reproduction in eight Candida genomes.</title>
        <authorList>
            <person name="Butler G."/>
            <person name="Rasmussen M.D."/>
            <person name="Lin M.F."/>
            <person name="Santos M.A."/>
            <person name="Sakthikumar S."/>
            <person name="Munro C.A."/>
            <person name="Rheinbay E."/>
            <person name="Grabherr M."/>
            <person name="Forche A."/>
            <person name="Reedy J.L."/>
            <person name="Agrafioti I."/>
            <person name="Arnaud M.B."/>
            <person name="Bates S."/>
            <person name="Brown A.J."/>
            <person name="Brunke S."/>
            <person name="Costanzo M.C."/>
            <person name="Fitzpatrick D.A."/>
            <person name="de Groot P.W."/>
            <person name="Harris D."/>
            <person name="Hoyer L.L."/>
            <person name="Hube B."/>
            <person name="Klis F.M."/>
            <person name="Kodira C."/>
            <person name="Lennard N."/>
            <person name="Logue M.E."/>
            <person name="Martin R."/>
            <person name="Neiman A.M."/>
            <person name="Nikolaou E."/>
            <person name="Quail M.A."/>
            <person name="Quinn J."/>
            <person name="Santos M.C."/>
            <person name="Schmitzberger F.F."/>
            <person name="Sherlock G."/>
            <person name="Shah P."/>
            <person name="Silverstein K.A."/>
            <person name="Skrzypek M.S."/>
            <person name="Soll D."/>
            <person name="Staggs R."/>
            <person name="Stansfield I."/>
            <person name="Stumpf M.P."/>
            <person name="Sudbery P.E."/>
            <person name="Srikantha T."/>
            <person name="Zeng Q."/>
            <person name="Berman J."/>
            <person name="Berriman M."/>
            <person name="Heitman J."/>
            <person name="Gow N.A."/>
            <person name="Lorenz M.C."/>
            <person name="Birren B.W."/>
            <person name="Kellis M."/>
            <person name="Cuomo C.A."/>
        </authorList>
    </citation>
    <scope>NUCLEOTIDE SEQUENCE [LARGE SCALE GENOMIC DNA]</scope>
    <source>
        <strain evidence="2 3">ATCC 42720</strain>
    </source>
</reference>
<dbReference type="AlphaFoldDB" id="C4Y3U2"/>
<evidence type="ECO:0000256" key="1">
    <source>
        <dbReference type="SAM" id="MobiDB-lite"/>
    </source>
</evidence>
<dbReference type="VEuPathDB" id="FungiDB:CLUG_02314"/>
<name>C4Y3U2_CLAL4</name>
<protein>
    <submittedName>
        <fullName evidence="2">Uncharacterized protein</fullName>
    </submittedName>
</protein>
<dbReference type="Proteomes" id="UP000007703">
    <property type="component" value="Unassembled WGS sequence"/>
</dbReference>
<dbReference type="KEGG" id="clu:CLUG_02314"/>
<sequence length="168" mass="18557">MAQSRPKRKAACNKNYSDAIIESRFDDIVKPAQANPRNGSRRRGISASPSKSTGSPSAQKSTGKVPYNWQPPPSDADVFSRRLNLTDATVDTKKQVLSCPHQPFEASSFNILDEAEPLAALLSEHTGQKQPKPRRSPQTVFQLKKGDFIYMVSEPPGEPYYIGPDHGF</sequence>
<dbReference type="HOGENOM" id="CLU_1586297_0_0_1"/>
<feature type="region of interest" description="Disordered" evidence="1">
    <location>
        <begin position="25"/>
        <end position="76"/>
    </location>
</feature>
<feature type="compositionally biased region" description="Low complexity" evidence="1">
    <location>
        <begin position="46"/>
        <end position="58"/>
    </location>
</feature>
<organism evidence="2 3">
    <name type="scientific">Clavispora lusitaniae (strain ATCC 42720)</name>
    <name type="common">Yeast</name>
    <name type="synonym">Candida lusitaniae</name>
    <dbReference type="NCBI Taxonomy" id="306902"/>
    <lineage>
        <taxon>Eukaryota</taxon>
        <taxon>Fungi</taxon>
        <taxon>Dikarya</taxon>
        <taxon>Ascomycota</taxon>
        <taxon>Saccharomycotina</taxon>
        <taxon>Pichiomycetes</taxon>
        <taxon>Metschnikowiaceae</taxon>
        <taxon>Clavispora</taxon>
    </lineage>
</organism>